<evidence type="ECO:0000313" key="1">
    <source>
        <dbReference type="EMBL" id="JAD27641.1"/>
    </source>
</evidence>
<reference evidence="1" key="2">
    <citation type="journal article" date="2015" name="Data Brief">
        <title>Shoot transcriptome of the giant reed, Arundo donax.</title>
        <authorList>
            <person name="Barrero R.A."/>
            <person name="Guerrero F.D."/>
            <person name="Moolhuijzen P."/>
            <person name="Goolsby J.A."/>
            <person name="Tidwell J."/>
            <person name="Bellgard S.E."/>
            <person name="Bellgard M.I."/>
        </authorList>
    </citation>
    <scope>NUCLEOTIDE SEQUENCE</scope>
    <source>
        <tissue evidence="1">Shoot tissue taken approximately 20 cm above the soil surface</tissue>
    </source>
</reference>
<sequence>MEHCQGEDYSNPVNVICAQSLDRFDEVNMQADKTMSLQRG</sequence>
<dbReference type="AlphaFoldDB" id="A0A0A8YP20"/>
<protein>
    <submittedName>
        <fullName evidence="1">Uncharacterized protein</fullName>
    </submittedName>
</protein>
<accession>A0A0A8YP20</accession>
<organism evidence="1">
    <name type="scientific">Arundo donax</name>
    <name type="common">Giant reed</name>
    <name type="synonym">Donax arundinaceus</name>
    <dbReference type="NCBI Taxonomy" id="35708"/>
    <lineage>
        <taxon>Eukaryota</taxon>
        <taxon>Viridiplantae</taxon>
        <taxon>Streptophyta</taxon>
        <taxon>Embryophyta</taxon>
        <taxon>Tracheophyta</taxon>
        <taxon>Spermatophyta</taxon>
        <taxon>Magnoliopsida</taxon>
        <taxon>Liliopsida</taxon>
        <taxon>Poales</taxon>
        <taxon>Poaceae</taxon>
        <taxon>PACMAD clade</taxon>
        <taxon>Arundinoideae</taxon>
        <taxon>Arundineae</taxon>
        <taxon>Arundo</taxon>
    </lineage>
</organism>
<reference evidence="1" key="1">
    <citation type="submission" date="2014-09" db="EMBL/GenBank/DDBJ databases">
        <authorList>
            <person name="Magalhaes I.L.F."/>
            <person name="Oliveira U."/>
            <person name="Santos F.R."/>
            <person name="Vidigal T.H.D.A."/>
            <person name="Brescovit A.D."/>
            <person name="Santos A.J."/>
        </authorList>
    </citation>
    <scope>NUCLEOTIDE SEQUENCE</scope>
    <source>
        <tissue evidence="1">Shoot tissue taken approximately 20 cm above the soil surface</tissue>
    </source>
</reference>
<name>A0A0A8YP20_ARUDO</name>
<proteinExistence type="predicted"/>
<dbReference type="EMBL" id="GBRH01270254">
    <property type="protein sequence ID" value="JAD27641.1"/>
    <property type="molecule type" value="Transcribed_RNA"/>
</dbReference>